<name>A0ABP8ZT93_9FLAO</name>
<sequence>MDNSAQIIVDYKLKILLISKGIIDKMHTFYYKNKDNEPSLEILNRFRDLFSYEIEKFEHEYARVVPPELKNSPFDFIPYNFSLRLLVDLKKEYIYFVEKINEEL</sequence>
<keyword evidence="2" id="KW-1185">Reference proteome</keyword>
<gene>
    <name evidence="1" type="ORF">GCM10023230_13230</name>
</gene>
<organism evidence="1 2">
    <name type="scientific">Flavobacterium hankyongi</name>
    <dbReference type="NCBI Taxonomy" id="1176532"/>
    <lineage>
        <taxon>Bacteria</taxon>
        <taxon>Pseudomonadati</taxon>
        <taxon>Bacteroidota</taxon>
        <taxon>Flavobacteriia</taxon>
        <taxon>Flavobacteriales</taxon>
        <taxon>Flavobacteriaceae</taxon>
        <taxon>Flavobacterium</taxon>
    </lineage>
</organism>
<dbReference type="Proteomes" id="UP001500141">
    <property type="component" value="Unassembled WGS sequence"/>
</dbReference>
<protein>
    <submittedName>
        <fullName evidence="1">Uncharacterized protein</fullName>
    </submittedName>
</protein>
<reference evidence="2" key="1">
    <citation type="journal article" date="2019" name="Int. J. Syst. Evol. Microbiol.">
        <title>The Global Catalogue of Microorganisms (GCM) 10K type strain sequencing project: providing services to taxonomists for standard genome sequencing and annotation.</title>
        <authorList>
            <consortium name="The Broad Institute Genomics Platform"/>
            <consortium name="The Broad Institute Genome Sequencing Center for Infectious Disease"/>
            <person name="Wu L."/>
            <person name="Ma J."/>
        </authorList>
    </citation>
    <scope>NUCLEOTIDE SEQUENCE [LARGE SCALE GENOMIC DNA]</scope>
    <source>
        <strain evidence="2">JCM 18198</strain>
    </source>
</reference>
<evidence type="ECO:0000313" key="1">
    <source>
        <dbReference type="EMBL" id="GAA4765091.1"/>
    </source>
</evidence>
<comment type="caution">
    <text evidence="1">The sequence shown here is derived from an EMBL/GenBank/DDBJ whole genome shotgun (WGS) entry which is preliminary data.</text>
</comment>
<proteinExistence type="predicted"/>
<accession>A0ABP8ZT93</accession>
<evidence type="ECO:0000313" key="2">
    <source>
        <dbReference type="Proteomes" id="UP001500141"/>
    </source>
</evidence>
<dbReference type="RefSeq" id="WP_264543638.1">
    <property type="nucleotide sequence ID" value="NZ_BAABIP010000011.1"/>
</dbReference>
<dbReference type="EMBL" id="BAABIP010000011">
    <property type="protein sequence ID" value="GAA4765091.1"/>
    <property type="molecule type" value="Genomic_DNA"/>
</dbReference>